<dbReference type="AlphaFoldDB" id="A0A1B6KYN7"/>
<dbReference type="InterPro" id="IPR001304">
    <property type="entry name" value="C-type_lectin-like"/>
</dbReference>
<organism evidence="3">
    <name type="scientific">Graphocephala atropunctata</name>
    <dbReference type="NCBI Taxonomy" id="36148"/>
    <lineage>
        <taxon>Eukaryota</taxon>
        <taxon>Metazoa</taxon>
        <taxon>Ecdysozoa</taxon>
        <taxon>Arthropoda</taxon>
        <taxon>Hexapoda</taxon>
        <taxon>Insecta</taxon>
        <taxon>Pterygota</taxon>
        <taxon>Neoptera</taxon>
        <taxon>Paraneoptera</taxon>
        <taxon>Hemiptera</taxon>
        <taxon>Auchenorrhyncha</taxon>
        <taxon>Membracoidea</taxon>
        <taxon>Cicadellidae</taxon>
        <taxon>Cicadellinae</taxon>
        <taxon>Cicadellini</taxon>
        <taxon>Graphocephala</taxon>
    </lineage>
</organism>
<accession>A0A1B6KYN7</accession>
<proteinExistence type="predicted"/>
<dbReference type="InterPro" id="IPR016187">
    <property type="entry name" value="CTDL_fold"/>
</dbReference>
<keyword evidence="1" id="KW-0732">Signal</keyword>
<dbReference type="PROSITE" id="PS50041">
    <property type="entry name" value="C_TYPE_LECTIN_2"/>
    <property type="match status" value="1"/>
</dbReference>
<dbReference type="Pfam" id="PF00059">
    <property type="entry name" value="Lectin_C"/>
    <property type="match status" value="1"/>
</dbReference>
<evidence type="ECO:0000259" key="2">
    <source>
        <dbReference type="PROSITE" id="PS50041"/>
    </source>
</evidence>
<dbReference type="InterPro" id="IPR016186">
    <property type="entry name" value="C-type_lectin-like/link_sf"/>
</dbReference>
<dbReference type="CDD" id="cd00037">
    <property type="entry name" value="CLECT"/>
    <property type="match status" value="1"/>
</dbReference>
<evidence type="ECO:0000256" key="1">
    <source>
        <dbReference type="SAM" id="SignalP"/>
    </source>
</evidence>
<protein>
    <recommendedName>
        <fullName evidence="2">C-type lectin domain-containing protein</fullName>
    </recommendedName>
</protein>
<feature type="domain" description="C-type lectin" evidence="2">
    <location>
        <begin position="46"/>
        <end position="172"/>
    </location>
</feature>
<feature type="chain" id="PRO_5008587004" description="C-type lectin domain-containing protein" evidence="1">
    <location>
        <begin position="20"/>
        <end position="191"/>
    </location>
</feature>
<feature type="non-terminal residue" evidence="3">
    <location>
        <position position="191"/>
    </location>
</feature>
<feature type="signal peptide" evidence="1">
    <location>
        <begin position="1"/>
        <end position="19"/>
    </location>
</feature>
<reference evidence="3" key="1">
    <citation type="submission" date="2015-11" db="EMBL/GenBank/DDBJ databases">
        <title>De novo transcriptome assembly of four potential Pierce s Disease insect vectors from Arizona vineyards.</title>
        <authorList>
            <person name="Tassone E.E."/>
        </authorList>
    </citation>
    <scope>NUCLEOTIDE SEQUENCE</scope>
</reference>
<dbReference type="SUPFAM" id="SSF56436">
    <property type="entry name" value="C-type lectin-like"/>
    <property type="match status" value="1"/>
</dbReference>
<evidence type="ECO:0000313" key="3">
    <source>
        <dbReference type="EMBL" id="JAT16521.1"/>
    </source>
</evidence>
<dbReference type="Gene3D" id="3.10.100.10">
    <property type="entry name" value="Mannose-Binding Protein A, subunit A"/>
    <property type="match status" value="1"/>
</dbReference>
<gene>
    <name evidence="3" type="ORF">g.4543</name>
</gene>
<sequence>MQILVLLFIILTLYDLALTFDVYAGKKKVSNALPGKFLTDKCKMVYNFPKEKKYTWKKSKEGCDILRGAALLSIITRRDYSALRKAIRNEDPNTYYWTSGRWNVRNQTFVWDLSKEIPSDMKTFDISRHTNKERLADLSYPDYEADRTCLKVNQRYDWILADCSEELPVVCQTLKCQPQLSSIFLPKHRSN</sequence>
<name>A0A1B6KYN7_9HEMI</name>
<dbReference type="EMBL" id="GEBQ01023456">
    <property type="protein sequence ID" value="JAT16521.1"/>
    <property type="molecule type" value="Transcribed_RNA"/>
</dbReference>